<sequence length="446" mass="49309">MTLPDPSILVRALTTDPPQIGPEDVPHLLAAGLAGQVRMRLPQDHPLRAALRPGQLALGARHALIRAEVRLLLAAWAREGIPAMLFKGFALAEFEYGTPGERFYGDVDVLIPEDPTTVMRAVHIAISHGWRSDGQHAAPERWTHESAHLFSPGGQVRLDVHRFAVGWVSGTQERVRRVTAALWAKAGAVDWAGVPVWRPDLVDAVVFNLALGRQWSGDVGGLKPADYADLQRLTARHALTGTQLAARAREVGATHTWAAFREACDPLERHFALGSPDVGPTLVRAVQRDGLLGRRAVWQRRLIRLPRLLRWLPRLLPDAFAAWWAVRSGGDPRVPLARWTPASPPRPLALAEVQDAVLAAGWLTRLLYPRQSRVGTCVPRAYTTYRALRRLGHPVVFVSGVARTSRGIQGHAWVEDAHGTIDAYEEPLNRERFPEVFHFPAGERCP</sequence>
<gene>
    <name evidence="2" type="ORF">SAMN00790413_01314</name>
</gene>
<feature type="domain" description="Microcin J25-processing protein McjB C-terminal" evidence="1">
    <location>
        <begin position="342"/>
        <end position="435"/>
    </location>
</feature>
<dbReference type="Pfam" id="PF13471">
    <property type="entry name" value="Transglut_core3"/>
    <property type="match status" value="1"/>
</dbReference>
<dbReference type="AlphaFoldDB" id="A0A1W1VEN4"/>
<evidence type="ECO:0000259" key="1">
    <source>
        <dbReference type="Pfam" id="PF13471"/>
    </source>
</evidence>
<dbReference type="Pfam" id="PF14907">
    <property type="entry name" value="NTP_transf_5"/>
    <property type="match status" value="1"/>
</dbReference>
<dbReference type="Proteomes" id="UP000192582">
    <property type="component" value="Unassembled WGS sequence"/>
</dbReference>
<dbReference type="RefSeq" id="WP_084048805.1">
    <property type="nucleotide sequence ID" value="NZ_FWWU01000009.1"/>
</dbReference>
<keyword evidence="3" id="KW-1185">Reference proteome</keyword>
<evidence type="ECO:0000313" key="2">
    <source>
        <dbReference type="EMBL" id="SMB91832.1"/>
    </source>
</evidence>
<name>A0A1W1VEN4_9DEIO</name>
<dbReference type="OrthoDB" id="60336at2"/>
<dbReference type="InterPro" id="IPR039498">
    <property type="entry name" value="NTP_transf_5"/>
</dbReference>
<dbReference type="NCBIfam" id="NF033537">
    <property type="entry name" value="lasso_biosyn_B2"/>
    <property type="match status" value="1"/>
</dbReference>
<proteinExistence type="predicted"/>
<reference evidence="2 3" key="1">
    <citation type="submission" date="2017-04" db="EMBL/GenBank/DDBJ databases">
        <authorList>
            <person name="Afonso C.L."/>
            <person name="Miller P.J."/>
            <person name="Scott M.A."/>
            <person name="Spackman E."/>
            <person name="Goraichik I."/>
            <person name="Dimitrov K.M."/>
            <person name="Suarez D.L."/>
            <person name="Swayne D.E."/>
        </authorList>
    </citation>
    <scope>NUCLEOTIDE SEQUENCE [LARGE SCALE GENOMIC DNA]</scope>
    <source>
        <strain evidence="2 3">KR-140</strain>
    </source>
</reference>
<dbReference type="InterPro" id="IPR053521">
    <property type="entry name" value="McjB-like"/>
</dbReference>
<protein>
    <submittedName>
        <fullName evidence="2">Transglutaminase-like superfamily protein</fullName>
    </submittedName>
</protein>
<dbReference type="STRING" id="695939.SAMN00790413_01314"/>
<evidence type="ECO:0000313" key="3">
    <source>
        <dbReference type="Proteomes" id="UP000192582"/>
    </source>
</evidence>
<dbReference type="EMBL" id="FWWU01000009">
    <property type="protein sequence ID" value="SMB91832.1"/>
    <property type="molecule type" value="Genomic_DNA"/>
</dbReference>
<dbReference type="InterPro" id="IPR032708">
    <property type="entry name" value="McjB_C"/>
</dbReference>
<organism evidence="2 3">
    <name type="scientific">Deinococcus hopiensis KR-140</name>
    <dbReference type="NCBI Taxonomy" id="695939"/>
    <lineage>
        <taxon>Bacteria</taxon>
        <taxon>Thermotogati</taxon>
        <taxon>Deinococcota</taxon>
        <taxon>Deinococci</taxon>
        <taxon>Deinococcales</taxon>
        <taxon>Deinococcaceae</taxon>
        <taxon>Deinococcus</taxon>
    </lineage>
</organism>
<accession>A0A1W1VEN4</accession>